<dbReference type="NCBIfam" id="TIGR00778">
    <property type="entry name" value="ahpD_dom"/>
    <property type="match status" value="1"/>
</dbReference>
<dbReference type="OrthoDB" id="9808310at2"/>
<gene>
    <name evidence="3" type="ORF">CBW52_00565</name>
    <name evidence="2" type="ORF">ERS008491_00242</name>
</gene>
<evidence type="ECO:0000313" key="3">
    <source>
        <dbReference type="EMBL" id="OVZ83669.1"/>
    </source>
</evidence>
<dbReference type="EMBL" id="CPYI01000001">
    <property type="protein sequence ID" value="CNE03459.1"/>
    <property type="molecule type" value="Genomic_DNA"/>
</dbReference>
<keyword evidence="2" id="KW-0560">Oxidoreductase</keyword>
<accession>A0A0T9KIE0</accession>
<evidence type="ECO:0000313" key="2">
    <source>
        <dbReference type="EMBL" id="CNE03459.1"/>
    </source>
</evidence>
<evidence type="ECO:0000313" key="4">
    <source>
        <dbReference type="Proteomes" id="UP000045824"/>
    </source>
</evidence>
<feature type="domain" description="Carboxymuconolactone decarboxylase-like" evidence="1">
    <location>
        <begin position="44"/>
        <end position="121"/>
    </location>
</feature>
<dbReference type="GeneID" id="61907425"/>
<sequence length="137" mass="14963">MALVNYIDEAQAEPRVKAVFDDIKQTRQVETINNFWLALANDPAALERTWSSLKAIMSPDGELDPLTKELIYVAVSITNGCDYCTVSHLAAARKAGLTVGQRNELLAIVGMANETNRLVQGYQVDIDPALHSYAAGL</sequence>
<dbReference type="RefSeq" id="WP_004388864.1">
    <property type="nucleotide sequence ID" value="NZ_CABHXL010000054.1"/>
</dbReference>
<dbReference type="GO" id="GO:0051920">
    <property type="term" value="F:peroxiredoxin activity"/>
    <property type="evidence" value="ECO:0007669"/>
    <property type="project" value="InterPro"/>
</dbReference>
<dbReference type="Gene3D" id="1.20.1290.10">
    <property type="entry name" value="AhpD-like"/>
    <property type="match status" value="1"/>
</dbReference>
<reference evidence="3 5" key="2">
    <citation type="submission" date="2017-05" db="EMBL/GenBank/DDBJ databases">
        <title>Whole genome sequencing of Yersinia kristensenii.</title>
        <authorList>
            <person name="Campioni F."/>
        </authorList>
    </citation>
    <scope>NUCLEOTIDE SEQUENCE [LARGE SCALE GENOMIC DNA]</scope>
    <source>
        <strain evidence="3 5">CFSAN060538</strain>
    </source>
</reference>
<dbReference type="InterPro" id="IPR004675">
    <property type="entry name" value="AhpD_core"/>
</dbReference>
<name>A0A0T9KIE0_YERKR</name>
<reference evidence="2 4" key="1">
    <citation type="submission" date="2015-03" db="EMBL/GenBank/DDBJ databases">
        <authorList>
            <person name="Murphy D."/>
        </authorList>
    </citation>
    <scope>NUCLEOTIDE SEQUENCE [LARGE SCALE GENOMIC DNA]</scope>
    <source>
        <strain evidence="2 4">FCF326</strain>
    </source>
</reference>
<keyword evidence="2" id="KW-0575">Peroxidase</keyword>
<dbReference type="InterPro" id="IPR029032">
    <property type="entry name" value="AhpD-like"/>
</dbReference>
<evidence type="ECO:0000313" key="5">
    <source>
        <dbReference type="Proteomes" id="UP000195840"/>
    </source>
</evidence>
<protein>
    <submittedName>
        <fullName evidence="2">Alkylhydroperoxidase AhpD family core domain</fullName>
    </submittedName>
    <submittedName>
        <fullName evidence="3">Carboxymuconolactone decarboxylase family protein</fullName>
    </submittedName>
</protein>
<dbReference type="PANTHER" id="PTHR35446">
    <property type="entry name" value="SI:CH211-175M2.5"/>
    <property type="match status" value="1"/>
</dbReference>
<dbReference type="InterPro" id="IPR003779">
    <property type="entry name" value="CMD-like"/>
</dbReference>
<dbReference type="Pfam" id="PF02627">
    <property type="entry name" value="CMD"/>
    <property type="match status" value="1"/>
</dbReference>
<proteinExistence type="predicted"/>
<dbReference type="EMBL" id="NHOG01000001">
    <property type="protein sequence ID" value="OVZ83669.1"/>
    <property type="molecule type" value="Genomic_DNA"/>
</dbReference>
<dbReference type="AlphaFoldDB" id="A0A0T9KIE0"/>
<keyword evidence="5" id="KW-1185">Reference proteome</keyword>
<evidence type="ECO:0000259" key="1">
    <source>
        <dbReference type="Pfam" id="PF02627"/>
    </source>
</evidence>
<dbReference type="Proteomes" id="UP000195840">
    <property type="component" value="Unassembled WGS sequence"/>
</dbReference>
<dbReference type="SUPFAM" id="SSF69118">
    <property type="entry name" value="AhpD-like"/>
    <property type="match status" value="1"/>
</dbReference>
<organism evidence="2 4">
    <name type="scientific">Yersinia kristensenii</name>
    <dbReference type="NCBI Taxonomy" id="28152"/>
    <lineage>
        <taxon>Bacteria</taxon>
        <taxon>Pseudomonadati</taxon>
        <taxon>Pseudomonadota</taxon>
        <taxon>Gammaproteobacteria</taxon>
        <taxon>Enterobacterales</taxon>
        <taxon>Yersiniaceae</taxon>
        <taxon>Yersinia</taxon>
    </lineage>
</organism>
<dbReference type="PANTHER" id="PTHR35446:SF2">
    <property type="entry name" value="CARBOXYMUCONOLACTONE DECARBOXYLASE-LIKE DOMAIN-CONTAINING PROTEIN"/>
    <property type="match status" value="1"/>
</dbReference>
<dbReference type="Proteomes" id="UP000045824">
    <property type="component" value="Unassembled WGS sequence"/>
</dbReference>